<evidence type="ECO:0000313" key="5">
    <source>
        <dbReference type="EMBL" id="OZI71775.1"/>
    </source>
</evidence>
<evidence type="ECO:0000256" key="3">
    <source>
        <dbReference type="SAM" id="Phobius"/>
    </source>
</evidence>
<dbReference type="GO" id="GO:0046872">
    <property type="term" value="F:metal ion binding"/>
    <property type="evidence" value="ECO:0007669"/>
    <property type="project" value="UniProtKB-KW"/>
</dbReference>
<dbReference type="PANTHER" id="PTHR31302">
    <property type="entry name" value="TRANSMEMBRANE PROTEIN WITH METALLOPHOSPHOESTERASE DOMAIN-RELATED"/>
    <property type="match status" value="1"/>
</dbReference>
<protein>
    <submittedName>
        <fullName evidence="5">Phosphoesterase</fullName>
    </submittedName>
</protein>
<reference evidence="6" key="1">
    <citation type="submission" date="2017-05" db="EMBL/GenBank/DDBJ databases">
        <title>Complete and WGS of Bordetella genogroups.</title>
        <authorList>
            <person name="Spilker T."/>
            <person name="Lipuma J."/>
        </authorList>
    </citation>
    <scope>NUCLEOTIDE SEQUENCE [LARGE SCALE GENOMIC DNA]</scope>
    <source>
        <strain evidence="6">AU6712</strain>
    </source>
</reference>
<keyword evidence="3" id="KW-0812">Transmembrane</keyword>
<dbReference type="GO" id="GO:0016020">
    <property type="term" value="C:membrane"/>
    <property type="evidence" value="ECO:0007669"/>
    <property type="project" value="GOC"/>
</dbReference>
<dbReference type="GO" id="GO:0008758">
    <property type="term" value="F:UDP-2,3-diacylglucosamine hydrolase activity"/>
    <property type="evidence" value="ECO:0007669"/>
    <property type="project" value="TreeGrafter"/>
</dbReference>
<sequence>MERIKVFPLVPGLVGLYLVWRYISRLQIGLGARWLLSAVLLVFIEHHWLVSRVFGTIASPEIPRAAIMVLATVFGALMMLACLLLIRDVAGVLQWLLTRHAGLLRRRPGPWAHGLALVCLALSGIGVWQGTGQPQLRHEELAIPGLAPAFDGYRVAHLTDLHTSRLLPGPWLAQVVERTNAARPDVIVISGDLVDGTPEARAQDYPALAGLAAPDGVFGVTGNHDYYQGYPQWLDVFGQQGVRMLMNEHVVLRRGPSALVVAGVTDQVAPTRDAPGPDVVQALAGRPAHAPVLLLDHRPGAARANRAAGADLQLSGHTHGGHILGMDRLVARFNGGFVSGLYGVDGGQLYVSNGAGLWPGFPLRLGRPSEITVFTLREAP</sequence>
<evidence type="ECO:0000256" key="1">
    <source>
        <dbReference type="ARBA" id="ARBA00022723"/>
    </source>
</evidence>
<feature type="transmembrane region" description="Helical" evidence="3">
    <location>
        <begin position="6"/>
        <end position="23"/>
    </location>
</feature>
<feature type="transmembrane region" description="Helical" evidence="3">
    <location>
        <begin position="66"/>
        <end position="90"/>
    </location>
</feature>
<feature type="domain" description="Calcineurin-like phosphoesterase" evidence="4">
    <location>
        <begin position="154"/>
        <end position="320"/>
    </location>
</feature>
<dbReference type="SUPFAM" id="SSF56300">
    <property type="entry name" value="Metallo-dependent phosphatases"/>
    <property type="match status" value="1"/>
</dbReference>
<organism evidence="5 6">
    <name type="scientific">Bordetella genomosp. 12</name>
    <dbReference type="NCBI Taxonomy" id="463035"/>
    <lineage>
        <taxon>Bacteria</taxon>
        <taxon>Pseudomonadati</taxon>
        <taxon>Pseudomonadota</taxon>
        <taxon>Betaproteobacteria</taxon>
        <taxon>Burkholderiales</taxon>
        <taxon>Alcaligenaceae</taxon>
        <taxon>Bordetella</taxon>
    </lineage>
</organism>
<name>A0A261VCP1_9BORD</name>
<feature type="transmembrane region" description="Helical" evidence="3">
    <location>
        <begin position="111"/>
        <end position="128"/>
    </location>
</feature>
<proteinExistence type="predicted"/>
<dbReference type="InterPro" id="IPR029052">
    <property type="entry name" value="Metallo-depent_PP-like"/>
</dbReference>
<keyword evidence="2" id="KW-0378">Hydrolase</keyword>
<dbReference type="GO" id="GO:0009245">
    <property type="term" value="P:lipid A biosynthetic process"/>
    <property type="evidence" value="ECO:0007669"/>
    <property type="project" value="TreeGrafter"/>
</dbReference>
<evidence type="ECO:0000313" key="6">
    <source>
        <dbReference type="Proteomes" id="UP000216429"/>
    </source>
</evidence>
<dbReference type="OrthoDB" id="9780884at2"/>
<comment type="caution">
    <text evidence="5">The sequence shown here is derived from an EMBL/GenBank/DDBJ whole genome shotgun (WGS) entry which is preliminary data.</text>
</comment>
<feature type="transmembrane region" description="Helical" evidence="3">
    <location>
        <begin position="35"/>
        <end position="54"/>
    </location>
</feature>
<keyword evidence="6" id="KW-1185">Reference proteome</keyword>
<dbReference type="InterPro" id="IPR004843">
    <property type="entry name" value="Calcineurin-like_PHP"/>
</dbReference>
<dbReference type="Proteomes" id="UP000216429">
    <property type="component" value="Unassembled WGS sequence"/>
</dbReference>
<keyword evidence="1" id="KW-0479">Metal-binding</keyword>
<dbReference type="EMBL" id="NEVU01000003">
    <property type="protein sequence ID" value="OZI71775.1"/>
    <property type="molecule type" value="Genomic_DNA"/>
</dbReference>
<dbReference type="PANTHER" id="PTHR31302:SF31">
    <property type="entry name" value="PHOSPHODIESTERASE YAEI"/>
    <property type="match status" value="1"/>
</dbReference>
<keyword evidence="3" id="KW-0472">Membrane</keyword>
<dbReference type="InterPro" id="IPR051158">
    <property type="entry name" value="Metallophosphoesterase_sf"/>
</dbReference>
<dbReference type="AlphaFoldDB" id="A0A261VCP1"/>
<evidence type="ECO:0000259" key="4">
    <source>
        <dbReference type="Pfam" id="PF00149"/>
    </source>
</evidence>
<dbReference type="CDD" id="cd07385">
    <property type="entry name" value="MPP_YkuE_C"/>
    <property type="match status" value="1"/>
</dbReference>
<accession>A0A261VCP1</accession>
<gene>
    <name evidence="5" type="ORF">CAL22_18445</name>
</gene>
<evidence type="ECO:0000256" key="2">
    <source>
        <dbReference type="ARBA" id="ARBA00022801"/>
    </source>
</evidence>
<dbReference type="Pfam" id="PF00149">
    <property type="entry name" value="Metallophos"/>
    <property type="match status" value="1"/>
</dbReference>
<keyword evidence="3" id="KW-1133">Transmembrane helix</keyword>
<dbReference type="Gene3D" id="3.60.21.10">
    <property type="match status" value="1"/>
</dbReference>